<dbReference type="PANTHER" id="PTHR38940">
    <property type="entry name" value="PLUS3 DOMAIN-CONTAINING PROTEIN"/>
    <property type="match status" value="1"/>
</dbReference>
<protein>
    <submittedName>
        <fullName evidence="1">Uncharacterized protein</fullName>
    </submittedName>
</protein>
<dbReference type="InterPro" id="IPR036128">
    <property type="entry name" value="Plus3-like_sf"/>
</dbReference>
<dbReference type="PANTHER" id="PTHR38940:SF4">
    <property type="entry name" value="OS01G0775100 PROTEIN"/>
    <property type="match status" value="1"/>
</dbReference>
<dbReference type="AlphaFoldDB" id="A0A2P2LGM9"/>
<dbReference type="GO" id="GO:0003677">
    <property type="term" value="F:DNA binding"/>
    <property type="evidence" value="ECO:0007669"/>
    <property type="project" value="InterPro"/>
</dbReference>
<proteinExistence type="predicted"/>
<accession>A0A2P2LGM9</accession>
<dbReference type="SUPFAM" id="SSF159042">
    <property type="entry name" value="Plus3-like"/>
    <property type="match status" value="1"/>
</dbReference>
<reference evidence="1" key="1">
    <citation type="submission" date="2018-02" db="EMBL/GenBank/DDBJ databases">
        <title>Rhizophora mucronata_Transcriptome.</title>
        <authorList>
            <person name="Meera S.P."/>
            <person name="Sreeshan A."/>
            <person name="Augustine A."/>
        </authorList>
    </citation>
    <scope>NUCLEOTIDE SEQUENCE</scope>
    <source>
        <tissue evidence="1">Leaf</tissue>
    </source>
</reference>
<organism evidence="1">
    <name type="scientific">Rhizophora mucronata</name>
    <name type="common">Asiatic mangrove</name>
    <dbReference type="NCBI Taxonomy" id="61149"/>
    <lineage>
        <taxon>Eukaryota</taxon>
        <taxon>Viridiplantae</taxon>
        <taxon>Streptophyta</taxon>
        <taxon>Embryophyta</taxon>
        <taxon>Tracheophyta</taxon>
        <taxon>Spermatophyta</taxon>
        <taxon>Magnoliopsida</taxon>
        <taxon>eudicotyledons</taxon>
        <taxon>Gunneridae</taxon>
        <taxon>Pentapetalae</taxon>
        <taxon>rosids</taxon>
        <taxon>fabids</taxon>
        <taxon>Malpighiales</taxon>
        <taxon>Rhizophoraceae</taxon>
        <taxon>Rhizophora</taxon>
    </lineage>
</organism>
<sequence>MKSCLPLSHLDGFFLRMRVRKWEEGLQGTRYCVACITGVQKESFIQKSENSIAVTIGRIKSTVESKCISNHYLLEVTI</sequence>
<dbReference type="EMBL" id="GGEC01036641">
    <property type="protein sequence ID" value="MBX17125.1"/>
    <property type="molecule type" value="Transcribed_RNA"/>
</dbReference>
<evidence type="ECO:0000313" key="1">
    <source>
        <dbReference type="EMBL" id="MBX17125.1"/>
    </source>
</evidence>
<name>A0A2P2LGM9_RHIMU</name>